<dbReference type="RefSeq" id="WP_248565101.1">
    <property type="nucleotide sequence ID" value="NZ_AP025698.1"/>
</dbReference>
<evidence type="ECO:0000313" key="3">
    <source>
        <dbReference type="Proteomes" id="UP000831817"/>
    </source>
</evidence>
<keyword evidence="1" id="KW-0812">Transmembrane</keyword>
<gene>
    <name evidence="2" type="ORF">MTTB_06500</name>
</gene>
<evidence type="ECO:0000313" key="2">
    <source>
        <dbReference type="EMBL" id="BDH79271.1"/>
    </source>
</evidence>
<dbReference type="Proteomes" id="UP000831817">
    <property type="component" value="Chromosome"/>
</dbReference>
<dbReference type="EMBL" id="AP025698">
    <property type="protein sequence ID" value="BDH79271.1"/>
    <property type="molecule type" value="Genomic_DNA"/>
</dbReference>
<keyword evidence="1" id="KW-0472">Membrane</keyword>
<keyword evidence="3" id="KW-1185">Reference proteome</keyword>
<protein>
    <recommendedName>
        <fullName evidence="4">Flp pilus-assembly TadG-like N-terminal domain-containing protein</fullName>
    </recommendedName>
</protein>
<accession>A0ABM7YDH7</accession>
<sequence length="163" mass="18866">MDGGQITGEYILLLGFIILTLIPVSYFLEDNLELDIAIAAARDGAIQGADMNELAVYPWNAYYKYETGKAVLLQPSSIQIIKVEAIRKGYNETYRKYKINLIAYAHLERDVSDDCKDSLGDRINYYMWRNICLTFKTENMTNDFYNPAFSYNYMFTTPDVKWV</sequence>
<evidence type="ECO:0000256" key="1">
    <source>
        <dbReference type="SAM" id="Phobius"/>
    </source>
</evidence>
<evidence type="ECO:0008006" key="4">
    <source>
        <dbReference type="Google" id="ProtNLM"/>
    </source>
</evidence>
<reference evidence="2 3" key="1">
    <citation type="submission" date="2022-04" db="EMBL/GenBank/DDBJ databases">
        <title>Complete genome of Methanothermobacter tenebrarum strain RMAS.</title>
        <authorList>
            <person name="Nakamura K."/>
            <person name="Oshima K."/>
            <person name="Hattori M."/>
            <person name="Kamagata Y."/>
            <person name="Takamizawa K."/>
        </authorList>
    </citation>
    <scope>NUCLEOTIDE SEQUENCE [LARGE SCALE GENOMIC DNA]</scope>
    <source>
        <strain evidence="2 3">RMAS</strain>
    </source>
</reference>
<proteinExistence type="predicted"/>
<keyword evidence="1" id="KW-1133">Transmembrane helix</keyword>
<dbReference type="GeneID" id="71965170"/>
<organism evidence="2 3">
    <name type="scientific">Methanothermobacter tenebrarum</name>
    <dbReference type="NCBI Taxonomy" id="680118"/>
    <lineage>
        <taxon>Archaea</taxon>
        <taxon>Methanobacteriati</taxon>
        <taxon>Methanobacteriota</taxon>
        <taxon>Methanomada group</taxon>
        <taxon>Methanobacteria</taxon>
        <taxon>Methanobacteriales</taxon>
        <taxon>Methanobacteriaceae</taxon>
        <taxon>Methanothermobacter</taxon>
    </lineage>
</organism>
<feature type="transmembrane region" description="Helical" evidence="1">
    <location>
        <begin position="6"/>
        <end position="28"/>
    </location>
</feature>
<name>A0ABM7YDH7_9EURY</name>